<proteinExistence type="predicted"/>
<organism evidence="1 2">
    <name type="scientific">Candida theae</name>
    <dbReference type="NCBI Taxonomy" id="1198502"/>
    <lineage>
        <taxon>Eukaryota</taxon>
        <taxon>Fungi</taxon>
        <taxon>Dikarya</taxon>
        <taxon>Ascomycota</taxon>
        <taxon>Saccharomycotina</taxon>
        <taxon>Pichiomycetes</taxon>
        <taxon>Debaryomycetaceae</taxon>
        <taxon>Candida/Lodderomyces clade</taxon>
        <taxon>Candida</taxon>
    </lineage>
</organism>
<sequence length="399" mass="45868">MERVYTAVSISLFTNKRLAIYCDTQAHSINNFIEYILQPNGFNEGSYTVIDLLQYVTIEDILHQSTTTSSSSNRDGSLQFKNVIIWQNLQHLDNTRQKQLYQLILQIDNYGKSSSTNKNLPTTISTNNHVFKVIKPSLFTIIPFLEYGLYDYKIYPYLKEMFWSSVTFPTTTAYNKLVNLIPNYQSAILKSRCKMDTVFISPTIKSYIYSLIVFIRCHRLASLAPKSVRVPTATVSYMEDYCKSLVLWRRQLQSNRTSMTDTTVIDDEENVLEKTATAAVDLELEEEEAGLFVTPEYVKIAIRNIGYWLVDWETNRKFANTKDLKADAKISDTSNAQNETVLSNKKLEISMLTGDWYGSEYYCANEFLKSYKATRDDESPTGMTNRLVDDAIEEARPPL</sequence>
<keyword evidence="2" id="KW-1185">Reference proteome</keyword>
<gene>
    <name evidence="1" type="ORF">KGF57_000950</name>
</gene>
<reference evidence="1 2" key="1">
    <citation type="journal article" date="2022" name="DNA Res.">
        <title>Genome analysis of five recently described species of the CUG-Ser clade uncovers Candida theae as a new hybrid lineage with pathogenic potential in the Candida parapsilosis species complex.</title>
        <authorList>
            <person name="Mixao V."/>
            <person name="Del Olmo V."/>
            <person name="Hegedusova E."/>
            <person name="Saus E."/>
            <person name="Pryszcz L."/>
            <person name="Cillingova A."/>
            <person name="Nosek J."/>
            <person name="Gabaldon T."/>
        </authorList>
    </citation>
    <scope>NUCLEOTIDE SEQUENCE [LARGE SCALE GENOMIC DNA]</scope>
    <source>
        <strain evidence="1 2">CBS 12239</strain>
    </source>
</reference>
<name>A0AAD5BHU1_9ASCO</name>
<evidence type="ECO:0000313" key="2">
    <source>
        <dbReference type="Proteomes" id="UP001204833"/>
    </source>
</evidence>
<accession>A0AAD5BHU1</accession>
<dbReference type="GeneID" id="76149009"/>
<dbReference type="Proteomes" id="UP001204833">
    <property type="component" value="Unassembled WGS sequence"/>
</dbReference>
<protein>
    <submittedName>
        <fullName evidence="1">Uncharacterized protein</fullName>
    </submittedName>
</protein>
<evidence type="ECO:0000313" key="1">
    <source>
        <dbReference type="EMBL" id="KAI5964458.1"/>
    </source>
</evidence>
<dbReference type="EMBL" id="JAIHNG010000047">
    <property type="protein sequence ID" value="KAI5964458.1"/>
    <property type="molecule type" value="Genomic_DNA"/>
</dbReference>
<dbReference type="AlphaFoldDB" id="A0AAD5BHU1"/>
<dbReference type="RefSeq" id="XP_051610465.1">
    <property type="nucleotide sequence ID" value="XM_051755473.1"/>
</dbReference>
<comment type="caution">
    <text evidence="1">The sequence shown here is derived from an EMBL/GenBank/DDBJ whole genome shotgun (WGS) entry which is preliminary data.</text>
</comment>